<feature type="compositionally biased region" description="Low complexity" evidence="1">
    <location>
        <begin position="246"/>
        <end position="272"/>
    </location>
</feature>
<reference evidence="3 4" key="1">
    <citation type="submission" date="2018-11" db="EMBL/GenBank/DDBJ databases">
        <title>The Potential of Streptomyces as Biocontrol Agents against the Tomato grey mould, Botrytis cinerea (Gray mold) Frontiers in Microbiology.</title>
        <authorList>
            <person name="Li D."/>
        </authorList>
    </citation>
    <scope>NUCLEOTIDE SEQUENCE [LARGE SCALE GENOMIC DNA]</scope>
    <source>
        <strain evidence="3 4">NEAU-LD23</strain>
    </source>
</reference>
<evidence type="ECO:0000313" key="3">
    <source>
        <dbReference type="EMBL" id="RNG13837.1"/>
    </source>
</evidence>
<sequence length="333" mass="34947">MSNGLAFATVTQALALLIEGNLRPEIDMAVAVQTRKPPPEPPLEPTINVFLYQVTPNASMRHTDLPTRASDGTLLKRPAAAMDLNFLISAYGEEAELVGQRLIGCVVRTLHEIPVLPKDVIEEAAQRPYLAGSDLAESIQRVRFNPIQMDVDETSKLWGMLHQTPYALSVCYQGSLVLVEGREKPVPAKPVERPTVRVAPFGAPGAPERPGPLGEPDAAEPEPAESEEPVPEEAAVGKRRAASRPSASTKGTASAAAENRAEQAADAATTADADADAETDAPAAAKKRTGSKQAASPSRTRKSPRTGGRTAPRPGGKRPPGPGGAGSAADTES</sequence>
<feature type="compositionally biased region" description="Low complexity" evidence="1">
    <location>
        <begin position="305"/>
        <end position="314"/>
    </location>
</feature>
<accession>A0A3M8VA47</accession>
<feature type="compositionally biased region" description="Acidic residues" evidence="1">
    <location>
        <begin position="217"/>
        <end position="231"/>
    </location>
</feature>
<proteinExistence type="predicted"/>
<keyword evidence="4" id="KW-1185">Reference proteome</keyword>
<evidence type="ECO:0000313" key="4">
    <source>
        <dbReference type="Proteomes" id="UP000275401"/>
    </source>
</evidence>
<dbReference type="Pfam" id="PF14065">
    <property type="entry name" value="Pvc16_N"/>
    <property type="match status" value="1"/>
</dbReference>
<name>A0A3M8VA47_9ACTN</name>
<protein>
    <submittedName>
        <fullName evidence="3">DUF4255 domain-containing protein</fullName>
    </submittedName>
</protein>
<organism evidence="3 4">
    <name type="scientific">Streptomyces botrytidirepellens</name>
    <dbReference type="NCBI Taxonomy" id="2486417"/>
    <lineage>
        <taxon>Bacteria</taxon>
        <taxon>Bacillati</taxon>
        <taxon>Actinomycetota</taxon>
        <taxon>Actinomycetes</taxon>
        <taxon>Kitasatosporales</taxon>
        <taxon>Streptomycetaceae</taxon>
        <taxon>Streptomyces</taxon>
    </lineage>
</organism>
<dbReference type="InterPro" id="IPR025351">
    <property type="entry name" value="Pvc16_N"/>
</dbReference>
<evidence type="ECO:0000259" key="2">
    <source>
        <dbReference type="Pfam" id="PF14065"/>
    </source>
</evidence>
<dbReference type="RefSeq" id="WP_123105286.1">
    <property type="nucleotide sequence ID" value="NZ_RIBZ01000459.1"/>
</dbReference>
<comment type="caution">
    <text evidence="3">The sequence shown here is derived from an EMBL/GenBank/DDBJ whole genome shotgun (WGS) entry which is preliminary data.</text>
</comment>
<dbReference type="Proteomes" id="UP000275401">
    <property type="component" value="Unassembled WGS sequence"/>
</dbReference>
<evidence type="ECO:0000256" key="1">
    <source>
        <dbReference type="SAM" id="MobiDB-lite"/>
    </source>
</evidence>
<gene>
    <name evidence="3" type="ORF">EEJ42_31590</name>
</gene>
<dbReference type="AlphaFoldDB" id="A0A3M8VA47"/>
<dbReference type="EMBL" id="RIBZ01000459">
    <property type="protein sequence ID" value="RNG13837.1"/>
    <property type="molecule type" value="Genomic_DNA"/>
</dbReference>
<feature type="domain" description="Pvc16 N-terminal" evidence="2">
    <location>
        <begin position="9"/>
        <end position="192"/>
    </location>
</feature>
<feature type="region of interest" description="Disordered" evidence="1">
    <location>
        <begin position="189"/>
        <end position="333"/>
    </location>
</feature>